<dbReference type="PROSITE" id="PS00116">
    <property type="entry name" value="DNA_POLYMERASE_B"/>
    <property type="match status" value="1"/>
</dbReference>
<dbReference type="GO" id="GO:0003682">
    <property type="term" value="F:chromatin binding"/>
    <property type="evidence" value="ECO:0007669"/>
    <property type="project" value="TreeGrafter"/>
</dbReference>
<dbReference type="InterPro" id="IPR024647">
    <property type="entry name" value="DNA_pol_a_cat_su_N"/>
</dbReference>
<keyword evidence="9 12" id="KW-0239">DNA-directed DNA polymerase</keyword>
<dbReference type="InterPro" id="IPR042087">
    <property type="entry name" value="DNA_pol_B_thumb"/>
</dbReference>
<dbReference type="FunFam" id="3.30.70.2820:FF:000001">
    <property type="entry name" value="DNA polymerase"/>
    <property type="match status" value="1"/>
</dbReference>
<comment type="catalytic activity">
    <reaction evidence="12">
        <text>DNA(n) + a 2'-deoxyribonucleoside 5'-triphosphate = DNA(n+1) + diphosphate</text>
        <dbReference type="Rhea" id="RHEA:22508"/>
        <dbReference type="Rhea" id="RHEA-COMP:17339"/>
        <dbReference type="Rhea" id="RHEA-COMP:17340"/>
        <dbReference type="ChEBI" id="CHEBI:33019"/>
        <dbReference type="ChEBI" id="CHEBI:61560"/>
        <dbReference type="ChEBI" id="CHEBI:173112"/>
        <dbReference type="EC" id="2.7.7.7"/>
    </reaction>
</comment>
<keyword evidence="7" id="KW-0863">Zinc-finger</keyword>
<protein>
    <recommendedName>
        <fullName evidence="12">DNA polymerase</fullName>
        <ecNumber evidence="12">2.7.7.7</ecNumber>
    </recommendedName>
</protein>
<evidence type="ECO:0000259" key="14">
    <source>
        <dbReference type="Pfam" id="PF03104"/>
    </source>
</evidence>
<organism evidence="16 17">
    <name type="scientific">Tenebrio molitor</name>
    <name type="common">Yellow mealworm beetle</name>
    <dbReference type="NCBI Taxonomy" id="7067"/>
    <lineage>
        <taxon>Eukaryota</taxon>
        <taxon>Metazoa</taxon>
        <taxon>Ecdysozoa</taxon>
        <taxon>Arthropoda</taxon>
        <taxon>Hexapoda</taxon>
        <taxon>Insecta</taxon>
        <taxon>Pterygota</taxon>
        <taxon>Neoptera</taxon>
        <taxon>Endopterygota</taxon>
        <taxon>Coleoptera</taxon>
        <taxon>Polyphaga</taxon>
        <taxon>Cucujiformia</taxon>
        <taxon>Tenebrionidae</taxon>
        <taxon>Tenebrio</taxon>
    </lineage>
</organism>
<dbReference type="InterPro" id="IPR006133">
    <property type="entry name" value="DNA-dir_DNA_pol_B_exonuc"/>
</dbReference>
<reference evidence="16" key="1">
    <citation type="journal article" date="2020" name="J Insects Food Feed">
        <title>The yellow mealworm (Tenebrio molitor) genome: a resource for the emerging insects as food and feed industry.</title>
        <authorList>
            <person name="Eriksson T."/>
            <person name="Andere A."/>
            <person name="Kelstrup H."/>
            <person name="Emery V."/>
            <person name="Picard C."/>
        </authorList>
    </citation>
    <scope>NUCLEOTIDE SEQUENCE</scope>
    <source>
        <strain evidence="16">Stoneville</strain>
        <tissue evidence="16">Whole head</tissue>
    </source>
</reference>
<dbReference type="Pfam" id="PF00136">
    <property type="entry name" value="DNA_pol_B"/>
    <property type="match status" value="1"/>
</dbReference>
<name>A0A8J6HDA9_TENMO</name>
<dbReference type="Pfam" id="PF03104">
    <property type="entry name" value="DNA_pol_B_exo1"/>
    <property type="match status" value="1"/>
</dbReference>
<dbReference type="NCBIfam" id="TIGR00592">
    <property type="entry name" value="pol2"/>
    <property type="match status" value="1"/>
</dbReference>
<dbReference type="InterPro" id="IPR006134">
    <property type="entry name" value="DNA-dir_DNA_pol_B_multi_dom"/>
</dbReference>
<evidence type="ECO:0000256" key="12">
    <source>
        <dbReference type="RuleBase" id="RU000442"/>
    </source>
</evidence>
<dbReference type="GO" id="GO:0003697">
    <property type="term" value="F:single-stranded DNA binding"/>
    <property type="evidence" value="ECO:0007669"/>
    <property type="project" value="TreeGrafter"/>
</dbReference>
<sequence>MEDDIEERRPKRQKRDSSYKAKAFEKFKQLKNGLRSKYEVEEIENVYETVDEKEYTKQVLARQDDDWIVDDDGNGYVEDGRDIFDDDLDKESIAVASTSKGKGVKRKKKVAENAGRGNLQFMISNMPTKKKEEEKLENDEALAELLQEIDSTPTTTPLRPKAIPSNFSPLSVKQAEKKYMNSLTSSVKRPTINLTKPVAKTPVAKKDVAPVVEKEEDRSVLEDLDEFEAEAITLAEETQETAQTESVVQTSEVIPETQLSEMQDIDGDCFTDDLDVSQLDEAEAKAEKESDPWENIEIEMMKEWAATSEFNEIENSVDLSNSDLPLTDSGGKKVFRFFWWDAFEDVAKQPGVVFLFGKTYHDKTKSYLSCCLAVRNIERRLFFLPRTTEKNSDKPVTAQDVYTEINESVMKNLHVKNFKSRPITKKYAFDTSIPAESDYVEVRYSAKDPPISKTAEGRTFSRVFGTESSYLEIFLLDRKIKGPCWLDVASPVPVTNPVSWCKLEINCNKVADVVIATDVKGRPPLVVTSINMRRAVNPKTSSNEIVMLSCVTNTCYSVDKQAPAQAFQKHFCVFTSPDHQVFPLDLHAAMKNYQATTLQKMHSEKALLNYFINQFSKLDSDLIVGHDLQGYQINVLAEKLVHHQITNFSKLGRVKRSILIKQKLERELFVGRLVCDVKISAKELIKCRSYDLDTLCQSVLKLKDGQRIDLEPEDVLKMFQTSSDILKLVTLTMQDTAFVLKIMYGLNIIPLALQITNIAGNVMSKTLMGGRSERNEFLLLHAFSEKGYIVPDKSYGKRDNLEKKSTASRKKPTYSGGLVLDPKVGFYDKLILLMDFNSLYPSIIQEYNICFTTMPPNLSEDNMVLPDKTLPPGILPTEIRVLVESRREVKKLMNNPDISSDLRMQYHIRQMALKLTANSMYGCLGFSNSRFFAKNLAALITHKGREILTNTKEVVQRMNYEVIYGDTDSLMINTNITDFEQVFQIGSKIKQEINKLYRQVELDIDGVFKYLLLLKKKKYAAVTLSKSKSGELKQEIEYKGLDIVRRDWSRLAAEAGKFILTQILSDQSSDDRVTNILTHLRKLREDLEAGAVPLSLLLVTKQLTKHPSLYADATSQPHVQVALRYNKESGGHFRAGDTVPYLICEDGTDKSATQRAYHIEELKNSQNLKIDVKYYLAQQIHPVVSRICEPIEELDVFQIAECLGVDTSNLKKARAVEDSGENITRPEIKFRNVDKFIFKCYSCKSENSVEGPFFNNLPVLERIR</sequence>
<evidence type="ECO:0000256" key="6">
    <source>
        <dbReference type="ARBA" id="ARBA00022723"/>
    </source>
</evidence>
<evidence type="ECO:0000256" key="10">
    <source>
        <dbReference type="ARBA" id="ARBA00023125"/>
    </source>
</evidence>
<dbReference type="PANTHER" id="PTHR45861:SF1">
    <property type="entry name" value="DNA POLYMERASE ALPHA CATALYTIC SUBUNIT"/>
    <property type="match status" value="1"/>
</dbReference>
<dbReference type="GO" id="GO:0003887">
    <property type="term" value="F:DNA-directed DNA polymerase activity"/>
    <property type="evidence" value="ECO:0007669"/>
    <property type="project" value="UniProtKB-KW"/>
</dbReference>
<dbReference type="InterPro" id="IPR017964">
    <property type="entry name" value="DNA-dir_DNA_pol_B_CS"/>
</dbReference>
<proteinExistence type="inferred from homology"/>
<dbReference type="Gene3D" id="2.40.50.730">
    <property type="match status" value="1"/>
</dbReference>
<dbReference type="InterPro" id="IPR023211">
    <property type="entry name" value="DNA_pol_palm_dom_sf"/>
</dbReference>
<evidence type="ECO:0000256" key="8">
    <source>
        <dbReference type="ARBA" id="ARBA00022833"/>
    </source>
</evidence>
<evidence type="ECO:0000313" key="16">
    <source>
        <dbReference type="EMBL" id="KAH0812307.1"/>
    </source>
</evidence>
<evidence type="ECO:0000256" key="3">
    <source>
        <dbReference type="ARBA" id="ARBA00022679"/>
    </source>
</evidence>
<evidence type="ECO:0000256" key="5">
    <source>
        <dbReference type="ARBA" id="ARBA00022705"/>
    </source>
</evidence>
<keyword evidence="11" id="KW-0539">Nucleus</keyword>
<dbReference type="GO" id="GO:1902975">
    <property type="term" value="P:mitotic DNA replication initiation"/>
    <property type="evidence" value="ECO:0007669"/>
    <property type="project" value="InterPro"/>
</dbReference>
<keyword evidence="3 12" id="KW-0808">Transferase</keyword>
<dbReference type="SUPFAM" id="SSF56672">
    <property type="entry name" value="DNA/RNA polymerases"/>
    <property type="match status" value="1"/>
</dbReference>
<dbReference type="Proteomes" id="UP000719412">
    <property type="component" value="Unassembled WGS sequence"/>
</dbReference>
<comment type="caution">
    <text evidence="16">The sequence shown here is derived from an EMBL/GenBank/DDBJ whole genome shotgun (WGS) entry which is preliminary data.</text>
</comment>
<dbReference type="GO" id="GO:0006273">
    <property type="term" value="P:lagging strand elongation"/>
    <property type="evidence" value="ECO:0007669"/>
    <property type="project" value="TreeGrafter"/>
</dbReference>
<dbReference type="EMBL" id="JABDTM020026148">
    <property type="protein sequence ID" value="KAH0812307.1"/>
    <property type="molecule type" value="Genomic_DNA"/>
</dbReference>
<dbReference type="InterPro" id="IPR043502">
    <property type="entry name" value="DNA/RNA_pol_sf"/>
</dbReference>
<evidence type="ECO:0000256" key="2">
    <source>
        <dbReference type="ARBA" id="ARBA00005755"/>
    </source>
</evidence>
<dbReference type="PRINTS" id="PR00106">
    <property type="entry name" value="DNAPOLB"/>
</dbReference>
<evidence type="ECO:0000256" key="9">
    <source>
        <dbReference type="ARBA" id="ARBA00022932"/>
    </source>
</evidence>
<comment type="subcellular location">
    <subcellularLocation>
        <location evidence="1">Nucleus</location>
    </subcellularLocation>
</comment>
<dbReference type="Gene3D" id="1.10.287.690">
    <property type="entry name" value="Helix hairpin bin"/>
    <property type="match status" value="1"/>
</dbReference>
<dbReference type="CDD" id="cd05532">
    <property type="entry name" value="POLBc_alpha"/>
    <property type="match status" value="1"/>
</dbReference>
<evidence type="ECO:0000256" key="1">
    <source>
        <dbReference type="ARBA" id="ARBA00004123"/>
    </source>
</evidence>
<dbReference type="InterPro" id="IPR045846">
    <property type="entry name" value="POLBc_alpha"/>
</dbReference>
<evidence type="ECO:0000259" key="13">
    <source>
        <dbReference type="Pfam" id="PF00136"/>
    </source>
</evidence>
<dbReference type="GO" id="GO:0008270">
    <property type="term" value="F:zinc ion binding"/>
    <property type="evidence" value="ECO:0007669"/>
    <property type="project" value="UniProtKB-KW"/>
</dbReference>
<dbReference type="Gene3D" id="3.30.70.2820">
    <property type="match status" value="1"/>
</dbReference>
<dbReference type="Gene3D" id="3.30.420.10">
    <property type="entry name" value="Ribonuclease H-like superfamily/Ribonuclease H"/>
    <property type="match status" value="1"/>
</dbReference>
<feature type="domain" description="DNA polymerase alpha catalytic subunit N-terminal" evidence="15">
    <location>
        <begin position="25"/>
        <end position="85"/>
    </location>
</feature>
<dbReference type="AlphaFoldDB" id="A0A8J6HDA9"/>
<dbReference type="CDD" id="cd05776">
    <property type="entry name" value="DNA_polB_alpha_exo"/>
    <property type="match status" value="1"/>
</dbReference>
<dbReference type="Gene3D" id="3.90.1600.10">
    <property type="entry name" value="Palm domain of DNA polymerase"/>
    <property type="match status" value="1"/>
</dbReference>
<dbReference type="GO" id="GO:0000166">
    <property type="term" value="F:nucleotide binding"/>
    <property type="evidence" value="ECO:0007669"/>
    <property type="project" value="InterPro"/>
</dbReference>
<comment type="similarity">
    <text evidence="2 12">Belongs to the DNA polymerase type-B family.</text>
</comment>
<evidence type="ECO:0000256" key="4">
    <source>
        <dbReference type="ARBA" id="ARBA00022695"/>
    </source>
</evidence>
<dbReference type="SMART" id="SM00486">
    <property type="entry name" value="POLBc"/>
    <property type="match status" value="1"/>
</dbReference>
<dbReference type="GO" id="GO:0003688">
    <property type="term" value="F:DNA replication origin binding"/>
    <property type="evidence" value="ECO:0007669"/>
    <property type="project" value="TreeGrafter"/>
</dbReference>
<keyword evidence="10 12" id="KW-0238">DNA-binding</keyword>
<evidence type="ECO:0000313" key="17">
    <source>
        <dbReference type="Proteomes" id="UP000719412"/>
    </source>
</evidence>
<dbReference type="EC" id="2.7.7.7" evidence="12"/>
<evidence type="ECO:0000256" key="11">
    <source>
        <dbReference type="ARBA" id="ARBA00023242"/>
    </source>
</evidence>
<keyword evidence="8" id="KW-0862">Zinc</keyword>
<keyword evidence="17" id="KW-1185">Reference proteome</keyword>
<keyword evidence="6" id="KW-0479">Metal-binding</keyword>
<feature type="domain" description="DNA-directed DNA polymerase family B exonuclease" evidence="14">
    <location>
        <begin position="462"/>
        <end position="694"/>
    </location>
</feature>
<dbReference type="PANTHER" id="PTHR45861">
    <property type="entry name" value="DNA POLYMERASE ALPHA CATALYTIC SUBUNIT"/>
    <property type="match status" value="1"/>
</dbReference>
<evidence type="ECO:0000256" key="7">
    <source>
        <dbReference type="ARBA" id="ARBA00022771"/>
    </source>
</evidence>
<dbReference type="Gene3D" id="1.10.132.60">
    <property type="entry name" value="DNA polymerase family B, C-terminal domain"/>
    <property type="match status" value="1"/>
</dbReference>
<evidence type="ECO:0000259" key="15">
    <source>
        <dbReference type="Pfam" id="PF12254"/>
    </source>
</evidence>
<feature type="domain" description="DNA-directed DNA polymerase family B multifunctional" evidence="13">
    <location>
        <begin position="762"/>
        <end position="1191"/>
    </location>
</feature>
<dbReference type="GO" id="GO:0006272">
    <property type="term" value="P:leading strand elongation"/>
    <property type="evidence" value="ECO:0007669"/>
    <property type="project" value="TreeGrafter"/>
</dbReference>
<dbReference type="FunFam" id="1.10.132.60:FF:000004">
    <property type="entry name" value="DNA polymerase"/>
    <property type="match status" value="1"/>
</dbReference>
<reference evidence="16" key="2">
    <citation type="submission" date="2021-08" db="EMBL/GenBank/DDBJ databases">
        <authorList>
            <person name="Eriksson T."/>
        </authorList>
    </citation>
    <scope>NUCLEOTIDE SEQUENCE</scope>
    <source>
        <strain evidence="16">Stoneville</strain>
        <tissue evidence="16">Whole head</tissue>
    </source>
</reference>
<dbReference type="InterPro" id="IPR036397">
    <property type="entry name" value="RNaseH_sf"/>
</dbReference>
<dbReference type="InterPro" id="IPR006172">
    <property type="entry name" value="DNA-dir_DNA_pol_B"/>
</dbReference>
<accession>A0A8J6HDA9</accession>
<dbReference type="SUPFAM" id="SSF53098">
    <property type="entry name" value="Ribonuclease H-like"/>
    <property type="match status" value="1"/>
</dbReference>
<keyword evidence="4 12" id="KW-0548">Nucleotidyltransferase</keyword>
<dbReference type="GO" id="GO:0005658">
    <property type="term" value="C:alpha DNA polymerase:primase complex"/>
    <property type="evidence" value="ECO:0007669"/>
    <property type="project" value="TreeGrafter"/>
</dbReference>
<keyword evidence="5 12" id="KW-0235">DNA replication</keyword>
<gene>
    <name evidence="16" type="ORF">GEV33_010483</name>
</gene>
<dbReference type="GO" id="GO:0033554">
    <property type="term" value="P:cellular response to stress"/>
    <property type="evidence" value="ECO:0007669"/>
    <property type="project" value="UniProtKB-ARBA"/>
</dbReference>
<dbReference type="Pfam" id="PF12254">
    <property type="entry name" value="DNA_pol_alpha_N"/>
    <property type="match status" value="1"/>
</dbReference>
<dbReference type="InterPro" id="IPR012337">
    <property type="entry name" value="RNaseH-like_sf"/>
</dbReference>
<dbReference type="FunFam" id="1.10.287.690:FF:000003">
    <property type="entry name" value="DNA polymerase"/>
    <property type="match status" value="1"/>
</dbReference>